<feature type="compositionally biased region" description="Low complexity" evidence="4">
    <location>
        <begin position="66"/>
        <end position="80"/>
    </location>
</feature>
<evidence type="ECO:0000256" key="2">
    <source>
        <dbReference type="ARBA" id="ARBA00023016"/>
    </source>
</evidence>
<dbReference type="Pfam" id="PF13432">
    <property type="entry name" value="TPR_16"/>
    <property type="match status" value="1"/>
</dbReference>
<dbReference type="Pfam" id="PF00226">
    <property type="entry name" value="DnaJ"/>
    <property type="match status" value="1"/>
</dbReference>
<gene>
    <name evidence="6" type="ORF">GYN08_03410</name>
</gene>
<dbReference type="Pfam" id="PF13181">
    <property type="entry name" value="TPR_8"/>
    <property type="match status" value="1"/>
</dbReference>
<dbReference type="CDD" id="cd06257">
    <property type="entry name" value="DnaJ"/>
    <property type="match status" value="1"/>
</dbReference>
<dbReference type="SUPFAM" id="SSF46565">
    <property type="entry name" value="Chaperone J-domain"/>
    <property type="match status" value="1"/>
</dbReference>
<comment type="caution">
    <text evidence="6">The sequence shown here is derived from an EMBL/GenBank/DDBJ whole genome shotgun (WGS) entry which is preliminary data.</text>
</comment>
<feature type="domain" description="J" evidence="5">
    <location>
        <begin position="2"/>
        <end position="61"/>
    </location>
</feature>
<keyword evidence="7" id="KW-1185">Reference proteome</keyword>
<dbReference type="SUPFAM" id="SSF48452">
    <property type="entry name" value="TPR-like"/>
    <property type="match status" value="3"/>
</dbReference>
<feature type="region of interest" description="Disordered" evidence="4">
    <location>
        <begin position="52"/>
        <end position="151"/>
    </location>
</feature>
<dbReference type="RefSeq" id="WP_166272486.1">
    <property type="nucleotide sequence ID" value="NZ_JAAFGS010000001.1"/>
</dbReference>
<dbReference type="PANTHER" id="PTHR12558:SF13">
    <property type="entry name" value="CELL DIVISION CYCLE PROTEIN 27 HOMOLOG"/>
    <property type="match status" value="1"/>
</dbReference>
<evidence type="ECO:0000256" key="4">
    <source>
        <dbReference type="SAM" id="MobiDB-lite"/>
    </source>
</evidence>
<dbReference type="Proteomes" id="UP000800303">
    <property type="component" value="Unassembled WGS sequence"/>
</dbReference>
<evidence type="ECO:0000313" key="6">
    <source>
        <dbReference type="EMBL" id="NGZ74352.1"/>
    </source>
</evidence>
<dbReference type="InterPro" id="IPR001623">
    <property type="entry name" value="DnaJ_domain"/>
</dbReference>
<keyword evidence="2" id="KW-0346">Stress response</keyword>
<dbReference type="SMART" id="SM00028">
    <property type="entry name" value="TPR"/>
    <property type="match status" value="11"/>
</dbReference>
<dbReference type="SMART" id="SM00271">
    <property type="entry name" value="DnaJ"/>
    <property type="match status" value="1"/>
</dbReference>
<dbReference type="EMBL" id="JAAFGS010000001">
    <property type="protein sequence ID" value="NGZ74352.1"/>
    <property type="molecule type" value="Genomic_DNA"/>
</dbReference>
<accession>A0ABX0F8L0</accession>
<sequence length="898" mass="100378">MSVWEILGIAPTADARAIKRAYAALLKKVHPEDDPEGFQRLREAYGEALELAKRLRPEEAGGEPLSGGSPISKPSGSGSRDGSGERPPVWGEANRQAQRRRRAERAQGASGSHISGSEGRDTVQDAGTAGAASPSESAAVPRKERKAASETDELIRQLEQVYADYPKRIAAEIWSELLENDRLRNLAFRQEVQPKMLRFLAEHPHLPLPVWQLLNRVFRWTDDELGLSRLVPPDFAGFILDSIRQPAELRFDHLPRRRDFEHDAFLSLRGRGAALLRSGRLWEAVEQFDAAYAMLEGGLGQDPDLLRLRATALHLLGEDLRAEEDWKTLVSSFPNERDALLRLADRLLETERASEALTLLQRALDLRPNDPQALLGLARAFRELGRSAEAEQICDLALLLEPSDIELRIRLLDLQALRTDLLLETIKRYPGDRDARFAAGELLFGLERWEECLRVLTEAPLYGTTGEMKALLGRTLIRLGREQEGARCFDEAVEAAETSGQNGYYARLHRGLYLTDRERWSEAEKDLGKAAALTAGGDARLWTSLARCAIGQGRPEEALDLAGRALRLGPSSEPYGTRAVALYRLRRYEEALEDFDRACAYRSGNPAWLRMKGLCEMRGRRYDDALRSLENAKNSGEADLVRKALCELYLRRGKYGEALAEARESEGDPELLLLRGWACRKLGRSGEAKEAFLAAAKLAPDDPRVLRFALDELAAGGEEEALAYAERILALDPGDDETRARRTGILFEYGRVEEAEAEIAGLLVRLPDRSVHPELWYYSGMLLLERKDYAAAAEHLRRACASGLRGDAVSLLSIALFESGMTDEALTLAREAAAEHPDHSDYRARLRRMEGKSAIPSALRQLLRSPARQESWPFSVKLRPVRIAPRDEPPYETEGMRK</sequence>
<dbReference type="InterPro" id="IPR036869">
    <property type="entry name" value="J_dom_sf"/>
</dbReference>
<evidence type="ECO:0000313" key="7">
    <source>
        <dbReference type="Proteomes" id="UP000800303"/>
    </source>
</evidence>
<dbReference type="PROSITE" id="PS50005">
    <property type="entry name" value="TPR"/>
    <property type="match status" value="2"/>
</dbReference>
<proteinExistence type="predicted"/>
<organism evidence="6 7">
    <name type="scientific">Saccharibacillus alkalitolerans</name>
    <dbReference type="NCBI Taxonomy" id="2705290"/>
    <lineage>
        <taxon>Bacteria</taxon>
        <taxon>Bacillati</taxon>
        <taxon>Bacillota</taxon>
        <taxon>Bacilli</taxon>
        <taxon>Bacillales</taxon>
        <taxon>Paenibacillaceae</taxon>
        <taxon>Saccharibacillus</taxon>
    </lineage>
</organism>
<dbReference type="Gene3D" id="1.25.40.10">
    <property type="entry name" value="Tetratricopeptide repeat domain"/>
    <property type="match status" value="4"/>
</dbReference>
<dbReference type="PANTHER" id="PTHR12558">
    <property type="entry name" value="CELL DIVISION CYCLE 16,23,27"/>
    <property type="match status" value="1"/>
</dbReference>
<evidence type="ECO:0000259" key="5">
    <source>
        <dbReference type="PROSITE" id="PS50076"/>
    </source>
</evidence>
<keyword evidence="1" id="KW-0235">DNA replication</keyword>
<feature type="repeat" description="TPR" evidence="3">
    <location>
        <begin position="337"/>
        <end position="370"/>
    </location>
</feature>
<evidence type="ECO:0000256" key="1">
    <source>
        <dbReference type="ARBA" id="ARBA00022705"/>
    </source>
</evidence>
<dbReference type="PROSITE" id="PS50076">
    <property type="entry name" value="DNAJ_2"/>
    <property type="match status" value="1"/>
</dbReference>
<feature type="repeat" description="TPR" evidence="3">
    <location>
        <begin position="539"/>
        <end position="572"/>
    </location>
</feature>
<protein>
    <submittedName>
        <fullName evidence="6">Tetratricopeptide repeat protein</fullName>
    </submittedName>
</protein>
<name>A0ABX0F8L0_9BACL</name>
<dbReference type="InterPro" id="IPR019734">
    <property type="entry name" value="TPR_rpt"/>
</dbReference>
<dbReference type="InterPro" id="IPR011990">
    <property type="entry name" value="TPR-like_helical_dom_sf"/>
</dbReference>
<dbReference type="Gene3D" id="1.10.287.110">
    <property type="entry name" value="DnaJ domain"/>
    <property type="match status" value="1"/>
</dbReference>
<reference evidence="6 7" key="1">
    <citation type="submission" date="2020-01" db="EMBL/GenBank/DDBJ databases">
        <title>Polyphasic characterisation and genomic insights into a novel alkali tolerant bacterium VR-M41.</title>
        <authorList>
            <person name="Vemuluri V.R."/>
        </authorList>
    </citation>
    <scope>NUCLEOTIDE SEQUENCE [LARGE SCALE GENOMIC DNA]</scope>
    <source>
        <strain evidence="6 7">VR-M41</strain>
    </source>
</reference>
<evidence type="ECO:0000256" key="3">
    <source>
        <dbReference type="PROSITE-ProRule" id="PRU00339"/>
    </source>
</evidence>
<dbReference type="Pfam" id="PF14559">
    <property type="entry name" value="TPR_19"/>
    <property type="match status" value="2"/>
</dbReference>
<keyword evidence="3" id="KW-0802">TPR repeat</keyword>